<evidence type="ECO:0000256" key="17">
    <source>
        <dbReference type="PROSITE-ProRule" id="PRU10141"/>
    </source>
</evidence>
<dbReference type="InterPro" id="IPR011009">
    <property type="entry name" value="Kinase-like_dom_sf"/>
</dbReference>
<feature type="region of interest" description="Disordered" evidence="18">
    <location>
        <begin position="436"/>
        <end position="467"/>
    </location>
</feature>
<dbReference type="PROSITE" id="PS00107">
    <property type="entry name" value="PROTEIN_KINASE_ATP"/>
    <property type="match status" value="1"/>
</dbReference>
<dbReference type="Gene3D" id="1.10.510.10">
    <property type="entry name" value="Transferase(Phosphotransferase) domain 1"/>
    <property type="match status" value="1"/>
</dbReference>
<keyword evidence="10" id="KW-0832">Ubl conjugation</keyword>
<name>A0A226E5Q0_FOLCA</name>
<evidence type="ECO:0000256" key="8">
    <source>
        <dbReference type="ARBA" id="ARBA00022777"/>
    </source>
</evidence>
<dbReference type="CDD" id="cd13114">
    <property type="entry name" value="POLO_box_Plk4_1"/>
    <property type="match status" value="1"/>
</dbReference>
<dbReference type="InterPro" id="IPR047108">
    <property type="entry name" value="Plk4-like_POLO_box_2_sf"/>
</dbReference>
<dbReference type="InterPro" id="IPR046437">
    <property type="entry name" value="Ser_Thr-PK_POLO_box_1_sf"/>
</dbReference>
<accession>A0A226E5Q0</accession>
<keyword evidence="8 22" id="KW-0418">Kinase</keyword>
<evidence type="ECO:0000256" key="4">
    <source>
        <dbReference type="ARBA" id="ARBA00022490"/>
    </source>
</evidence>
<dbReference type="FunFam" id="1.10.510.10:FF:000576">
    <property type="entry name" value="Serine/threonine-protein kinase PLK4"/>
    <property type="match status" value="1"/>
</dbReference>
<evidence type="ECO:0000256" key="15">
    <source>
        <dbReference type="ARBA" id="ARBA00047802"/>
    </source>
</evidence>
<evidence type="ECO:0000256" key="14">
    <source>
        <dbReference type="ARBA" id="ARBA00030924"/>
    </source>
</evidence>
<dbReference type="InterPro" id="IPR017441">
    <property type="entry name" value="Protein_kinase_ATP_BS"/>
</dbReference>
<protein>
    <recommendedName>
        <fullName evidence="3">Serine/threonine-protein kinase PLK4</fullName>
        <ecNumber evidence="2">2.7.11.21</ecNumber>
    </recommendedName>
    <alternativeName>
        <fullName evidence="12">Polo-like kinase 4</fullName>
    </alternativeName>
    <alternativeName>
        <fullName evidence="13 14">Serine/threonine-protein kinase SAK</fullName>
    </alternativeName>
</protein>
<dbReference type="GO" id="GO:0005634">
    <property type="term" value="C:nucleus"/>
    <property type="evidence" value="ECO:0007669"/>
    <property type="project" value="TreeGrafter"/>
</dbReference>
<gene>
    <name evidence="22" type="ORF">Fcan01_12674</name>
</gene>
<dbReference type="OrthoDB" id="10004143at2759"/>
<dbReference type="Pfam" id="PF00069">
    <property type="entry name" value="Pkinase"/>
    <property type="match status" value="1"/>
</dbReference>
<keyword evidence="9 17" id="KW-0067">ATP-binding</keyword>
<evidence type="ECO:0000256" key="16">
    <source>
        <dbReference type="ARBA" id="ARBA00048347"/>
    </source>
</evidence>
<evidence type="ECO:0000259" key="20">
    <source>
        <dbReference type="PROSITE" id="PS51984"/>
    </source>
</evidence>
<organism evidence="22 23">
    <name type="scientific">Folsomia candida</name>
    <name type="common">Springtail</name>
    <dbReference type="NCBI Taxonomy" id="158441"/>
    <lineage>
        <taxon>Eukaryota</taxon>
        <taxon>Metazoa</taxon>
        <taxon>Ecdysozoa</taxon>
        <taxon>Arthropoda</taxon>
        <taxon>Hexapoda</taxon>
        <taxon>Collembola</taxon>
        <taxon>Entomobryomorpha</taxon>
        <taxon>Isotomoidea</taxon>
        <taxon>Isotomidae</taxon>
        <taxon>Proisotominae</taxon>
        <taxon>Folsomia</taxon>
    </lineage>
</organism>
<dbReference type="InterPro" id="IPR033699">
    <property type="entry name" value="POLO_box_Plk4_1"/>
</dbReference>
<keyword evidence="23" id="KW-1185">Reference proteome</keyword>
<dbReference type="GO" id="GO:0004674">
    <property type="term" value="F:protein serine/threonine kinase activity"/>
    <property type="evidence" value="ECO:0007669"/>
    <property type="project" value="UniProtKB-KW"/>
</dbReference>
<dbReference type="PROSITE" id="PS00109">
    <property type="entry name" value="PROTEIN_KINASE_TYR"/>
    <property type="match status" value="1"/>
</dbReference>
<reference evidence="22 23" key="1">
    <citation type="submission" date="2015-12" db="EMBL/GenBank/DDBJ databases">
        <title>The genome of Folsomia candida.</title>
        <authorList>
            <person name="Faddeeva A."/>
            <person name="Derks M.F."/>
            <person name="Anvar Y."/>
            <person name="Smit S."/>
            <person name="Van Straalen N."/>
            <person name="Roelofs D."/>
        </authorList>
    </citation>
    <scope>NUCLEOTIDE SEQUENCE [LARGE SCALE GENOMIC DNA]</scope>
    <source>
        <strain evidence="22 23">VU population</strain>
        <tissue evidence="22">Whole body</tissue>
    </source>
</reference>
<evidence type="ECO:0000259" key="21">
    <source>
        <dbReference type="PROSITE" id="PS51985"/>
    </source>
</evidence>
<evidence type="ECO:0000256" key="5">
    <source>
        <dbReference type="ARBA" id="ARBA00022527"/>
    </source>
</evidence>
<dbReference type="PROSITE" id="PS50011">
    <property type="entry name" value="PROTEIN_KINASE_DOM"/>
    <property type="match status" value="1"/>
</dbReference>
<dbReference type="STRING" id="158441.A0A226E5Q0"/>
<dbReference type="GO" id="GO:0005524">
    <property type="term" value="F:ATP binding"/>
    <property type="evidence" value="ECO:0007669"/>
    <property type="project" value="UniProtKB-UniRule"/>
</dbReference>
<dbReference type="Proteomes" id="UP000198287">
    <property type="component" value="Unassembled WGS sequence"/>
</dbReference>
<feature type="domain" description="Cryptic POLO box 1 (CPB1)" evidence="20">
    <location>
        <begin position="479"/>
        <end position="594"/>
    </location>
</feature>
<dbReference type="OMA" id="LPSKHWK"/>
<evidence type="ECO:0000256" key="9">
    <source>
        <dbReference type="ARBA" id="ARBA00022840"/>
    </source>
</evidence>
<evidence type="ECO:0000256" key="7">
    <source>
        <dbReference type="ARBA" id="ARBA00022741"/>
    </source>
</evidence>
<dbReference type="Gene3D" id="3.30.1120.130">
    <property type="match status" value="1"/>
</dbReference>
<evidence type="ECO:0000313" key="23">
    <source>
        <dbReference type="Proteomes" id="UP000198287"/>
    </source>
</evidence>
<evidence type="ECO:0000256" key="11">
    <source>
        <dbReference type="ARBA" id="ARBA00023212"/>
    </source>
</evidence>
<feature type="compositionally biased region" description="Basic and acidic residues" evidence="18">
    <location>
        <begin position="436"/>
        <end position="447"/>
    </location>
</feature>
<proteinExistence type="predicted"/>
<feature type="domain" description="Protein kinase" evidence="19">
    <location>
        <begin position="11"/>
        <end position="265"/>
    </location>
</feature>
<keyword evidence="11" id="KW-0206">Cytoskeleton</keyword>
<comment type="caution">
    <text evidence="22">The sequence shown here is derived from an EMBL/GenBank/DDBJ whole genome shotgun (WGS) entry which is preliminary data.</text>
</comment>
<evidence type="ECO:0000256" key="10">
    <source>
        <dbReference type="ARBA" id="ARBA00022843"/>
    </source>
</evidence>
<dbReference type="PANTHER" id="PTHR24345:SF91">
    <property type="entry name" value="SERINE_THREONINE-PROTEIN KINASE PLK4"/>
    <property type="match status" value="1"/>
</dbReference>
<evidence type="ECO:0000256" key="18">
    <source>
        <dbReference type="SAM" id="MobiDB-lite"/>
    </source>
</evidence>
<dbReference type="PANTHER" id="PTHR24345">
    <property type="entry name" value="SERINE/THREONINE-PROTEIN KINASE PLK"/>
    <property type="match status" value="1"/>
</dbReference>
<dbReference type="AlphaFoldDB" id="A0A226E5Q0"/>
<evidence type="ECO:0000256" key="3">
    <source>
        <dbReference type="ARBA" id="ARBA00020245"/>
    </source>
</evidence>
<dbReference type="EC" id="2.7.11.21" evidence="2"/>
<keyword evidence="4" id="KW-0963">Cytoplasm</keyword>
<keyword evidence="6" id="KW-0808">Transferase</keyword>
<dbReference type="InterPro" id="IPR000719">
    <property type="entry name" value="Prot_kinase_dom"/>
</dbReference>
<feature type="domain" description="Cryptic POLO box 2 (CPB2)" evidence="21">
    <location>
        <begin position="595"/>
        <end position="703"/>
    </location>
</feature>
<comment type="catalytic activity">
    <reaction evidence="16">
        <text>L-seryl-[protein] + ATP = O-phospho-L-seryl-[protein] + ADP + H(+)</text>
        <dbReference type="Rhea" id="RHEA:17989"/>
        <dbReference type="Rhea" id="RHEA-COMP:9863"/>
        <dbReference type="Rhea" id="RHEA-COMP:11604"/>
        <dbReference type="ChEBI" id="CHEBI:15378"/>
        <dbReference type="ChEBI" id="CHEBI:29999"/>
        <dbReference type="ChEBI" id="CHEBI:30616"/>
        <dbReference type="ChEBI" id="CHEBI:83421"/>
        <dbReference type="ChEBI" id="CHEBI:456216"/>
        <dbReference type="EC" id="2.7.11.21"/>
    </reaction>
</comment>
<dbReference type="InterPro" id="IPR033698">
    <property type="entry name" value="POLO_box_Plk4_2"/>
</dbReference>
<dbReference type="FunFam" id="3.30.200.20:FF:000042">
    <property type="entry name" value="Aurora kinase A"/>
    <property type="match status" value="1"/>
</dbReference>
<evidence type="ECO:0000256" key="1">
    <source>
        <dbReference type="ARBA" id="ARBA00004114"/>
    </source>
</evidence>
<evidence type="ECO:0000256" key="6">
    <source>
        <dbReference type="ARBA" id="ARBA00022679"/>
    </source>
</evidence>
<dbReference type="SUPFAM" id="SSF56112">
    <property type="entry name" value="Protein kinase-like (PK-like)"/>
    <property type="match status" value="1"/>
</dbReference>
<dbReference type="Pfam" id="PF18190">
    <property type="entry name" value="Plk4_PB1"/>
    <property type="match status" value="1"/>
</dbReference>
<keyword evidence="5" id="KW-0723">Serine/threonine-protein kinase</keyword>
<dbReference type="GO" id="GO:0005814">
    <property type="term" value="C:centriole"/>
    <property type="evidence" value="ECO:0007669"/>
    <property type="project" value="UniProtKB-SubCell"/>
</dbReference>
<evidence type="ECO:0000256" key="13">
    <source>
        <dbReference type="ARBA" id="ARBA00030429"/>
    </source>
</evidence>
<comment type="catalytic activity">
    <reaction evidence="15">
        <text>L-threonyl-[protein] + ATP = O-phospho-L-threonyl-[protein] + ADP + H(+)</text>
        <dbReference type="Rhea" id="RHEA:46608"/>
        <dbReference type="Rhea" id="RHEA-COMP:11060"/>
        <dbReference type="Rhea" id="RHEA-COMP:11605"/>
        <dbReference type="ChEBI" id="CHEBI:15378"/>
        <dbReference type="ChEBI" id="CHEBI:30013"/>
        <dbReference type="ChEBI" id="CHEBI:30616"/>
        <dbReference type="ChEBI" id="CHEBI:61977"/>
        <dbReference type="ChEBI" id="CHEBI:456216"/>
        <dbReference type="EC" id="2.7.11.21"/>
    </reaction>
</comment>
<dbReference type="InterPro" id="IPR008266">
    <property type="entry name" value="Tyr_kinase_AS"/>
</dbReference>
<dbReference type="PROSITE" id="PS51985">
    <property type="entry name" value="CPB2"/>
    <property type="match status" value="1"/>
</dbReference>
<evidence type="ECO:0000259" key="19">
    <source>
        <dbReference type="PROSITE" id="PS50011"/>
    </source>
</evidence>
<dbReference type="EMBL" id="LNIX01000006">
    <property type="protein sequence ID" value="OXA52943.1"/>
    <property type="molecule type" value="Genomic_DNA"/>
</dbReference>
<evidence type="ECO:0000256" key="12">
    <source>
        <dbReference type="ARBA" id="ARBA00030332"/>
    </source>
</evidence>
<dbReference type="Gene3D" id="3.30.1120.120">
    <property type="match status" value="1"/>
</dbReference>
<sequence length="745" mass="83750">METFGNSINQYHVYEELGRGGFAVVYRAICRKSGVEVAIKMIDRVRIKAAKMANRVNQEVTIHSRLKHPSILQLYTFFEDESYVYLVLEFCCNGELQRYLRNHSRIMSELEAYTIMKQIVEGLLYLHSHRIIHRDITLANILLTKDMNIKIADFGLAIQLQRADQKQMTICGTPNYISPEVATRGPHGLETDVWGLGILLYTCLVGKPPFETEDGLKSTLTRVVMSDIKFPAYVSLEAKDLIKALLQKNPNDRIDLKSILDHAFILKFQTSNSVNGPSKRCMSYDSGLATASYMTPTNINTREFLCATEGNFASHIGSDGCSRSGHLSGHLCPNQEMYSHQSHPLPVNHQLGGGVEFCEGSHAPLMPNRFLPTQTSYSSRSAPIQPAQHCQLQHSGICPGNNCSNAWRQTKQTCSHSEICECQTTAKTSCCSTTPKYEDNRRSRTEDVACAPPPSEKSGSSKVEKKRSGLCGNTLDANANKIPVAPVSAIRLRPVRQKAKNVVCSILKTSDVCLEFTRQINGQERVWEVMQISSDGMRIIIYRPKKGRGVNVSDSPPPLPTAGADTMYSYTNIPEKHWKKYSYAHKFVELVKKRTPKITYYSPLSKCYLMENDPINDFQACFYQGGKICKSESSCTISLTGKSWTFDIFDIPTFPNDVQYMWDHFKKCLERCEALHEAMTKLEGSDEVFPIIFGARPQNSISSPLQNNNRNQENLSPQSVVNIPSMQGYETSIANTKWGSMKRVR</sequence>
<feature type="binding site" evidence="17">
    <location>
        <position position="40"/>
    </location>
    <ligand>
        <name>ATP</name>
        <dbReference type="ChEBI" id="CHEBI:30616"/>
    </ligand>
</feature>
<comment type="subcellular location">
    <subcellularLocation>
        <location evidence="1">Cytoplasm</location>
        <location evidence="1">Cytoskeleton</location>
        <location evidence="1">Microtubule organizing center</location>
        <location evidence="1">Centrosome</location>
        <location evidence="1">Centriole</location>
    </subcellularLocation>
</comment>
<evidence type="ECO:0000313" key="22">
    <source>
        <dbReference type="EMBL" id="OXA52943.1"/>
    </source>
</evidence>
<evidence type="ECO:0000256" key="2">
    <source>
        <dbReference type="ARBA" id="ARBA00012424"/>
    </source>
</evidence>
<dbReference type="PROSITE" id="PS51984">
    <property type="entry name" value="CPB1"/>
    <property type="match status" value="1"/>
</dbReference>
<keyword evidence="7 17" id="KW-0547">Nucleotide-binding</keyword>
<dbReference type="Pfam" id="PF18409">
    <property type="entry name" value="Plk4_PB2"/>
    <property type="match status" value="1"/>
</dbReference>